<evidence type="ECO:0000313" key="2">
    <source>
        <dbReference type="EMBL" id="KAG6953516.1"/>
    </source>
</evidence>
<feature type="compositionally biased region" description="Acidic residues" evidence="1">
    <location>
        <begin position="29"/>
        <end position="40"/>
    </location>
</feature>
<proteinExistence type="predicted"/>
<evidence type="ECO:0000313" key="3">
    <source>
        <dbReference type="Proteomes" id="UP000709295"/>
    </source>
</evidence>
<feature type="compositionally biased region" description="Basic and acidic residues" evidence="1">
    <location>
        <begin position="9"/>
        <end position="20"/>
    </location>
</feature>
<gene>
    <name evidence="2" type="ORF">JG688_00012790</name>
</gene>
<keyword evidence="3" id="KW-1185">Reference proteome</keyword>
<accession>A0A8J5IAP8</accession>
<sequence length="99" mass="10038">MEEAGNGSEQDKSRATEAQREAGAGSPDDSAEVLDPEPDVAELTGDCPVEVTSTEFGVAGEVVWTVVPDMVVDAVSTAAEKIASGVEFAGPAESLAEGI</sequence>
<protein>
    <submittedName>
        <fullName evidence="2">Uncharacterized protein</fullName>
    </submittedName>
</protein>
<evidence type="ECO:0000256" key="1">
    <source>
        <dbReference type="SAM" id="MobiDB-lite"/>
    </source>
</evidence>
<organism evidence="2 3">
    <name type="scientific">Phytophthora aleatoria</name>
    <dbReference type="NCBI Taxonomy" id="2496075"/>
    <lineage>
        <taxon>Eukaryota</taxon>
        <taxon>Sar</taxon>
        <taxon>Stramenopiles</taxon>
        <taxon>Oomycota</taxon>
        <taxon>Peronosporomycetes</taxon>
        <taxon>Peronosporales</taxon>
        <taxon>Peronosporaceae</taxon>
        <taxon>Phytophthora</taxon>
    </lineage>
</organism>
<comment type="caution">
    <text evidence="2">The sequence shown here is derived from an EMBL/GenBank/DDBJ whole genome shotgun (WGS) entry which is preliminary data.</text>
</comment>
<name>A0A8J5IAP8_9STRA</name>
<dbReference type="EMBL" id="JAENGY010001020">
    <property type="protein sequence ID" value="KAG6953516.1"/>
    <property type="molecule type" value="Genomic_DNA"/>
</dbReference>
<dbReference type="AlphaFoldDB" id="A0A8J5IAP8"/>
<dbReference type="Proteomes" id="UP000709295">
    <property type="component" value="Unassembled WGS sequence"/>
</dbReference>
<reference evidence="2" key="1">
    <citation type="submission" date="2021-01" db="EMBL/GenBank/DDBJ databases">
        <title>Phytophthora aleatoria, a newly-described species from Pinus radiata is distinct from Phytophthora cactorum isolates based on comparative genomics.</title>
        <authorList>
            <person name="Mcdougal R."/>
            <person name="Panda P."/>
            <person name="Williams N."/>
            <person name="Studholme D.J."/>
        </authorList>
    </citation>
    <scope>NUCLEOTIDE SEQUENCE</scope>
    <source>
        <strain evidence="2">NZFS 4037</strain>
    </source>
</reference>
<feature type="region of interest" description="Disordered" evidence="1">
    <location>
        <begin position="1"/>
        <end position="44"/>
    </location>
</feature>